<dbReference type="STRING" id="461836.A0A0L0DK63"/>
<dbReference type="Proteomes" id="UP000054408">
    <property type="component" value="Unassembled WGS sequence"/>
</dbReference>
<gene>
    <name evidence="5" type="ORF">AMSG_07823</name>
</gene>
<dbReference type="InterPro" id="IPR001841">
    <property type="entry name" value="Znf_RING"/>
</dbReference>
<keyword evidence="6" id="KW-1185">Reference proteome</keyword>
<feature type="transmembrane region" description="Helical" evidence="3">
    <location>
        <begin position="160"/>
        <end position="180"/>
    </location>
</feature>
<dbReference type="AlphaFoldDB" id="A0A0L0DK63"/>
<sequence>MLPAQAVLSSSDTSARTCVSESSADTIESAPAVLVASPVGTPRGAEGPAGAGDGRGEVVRMADTDIEWLETVRTGLLPLRPRPQGSFAAAVASEMRHGVGRAGLVAVVAASTAGIIELLLSFASVVIDGASLLNVALFSLISLGVVFGVNSLWTSLGHRSLVRIRAAVVIFLFLFALWLWRFLMSWRFQVVECDKVQRDERTGDKAHSDADVTFCTTAYGSFVIVCSILTTICSLVVMSSLEVFRSRLLALIHLEQAILFGASIENIDLSFARTEEMRRQIVRAITMARSQVAPMVLQRAPLLQLSTDDDDEGYLQGADAEAVPTPTPAPECIVCFDAQQNTVLLDCGHSATCLDCARQVSLCPLCRAPILGMVVRPAVMAADELSSDSGSGAASRSPPPVTQLAALPCRVCSACARRESINLPCGHRTYCHACAADVRNQIQHGAARQCPRPSCGRDLARIVDLYD</sequence>
<dbReference type="EMBL" id="GL349469">
    <property type="protein sequence ID" value="KNC51753.1"/>
    <property type="molecule type" value="Genomic_DNA"/>
</dbReference>
<protein>
    <recommendedName>
        <fullName evidence="4">RING-type domain-containing protein</fullName>
    </recommendedName>
</protein>
<dbReference type="GO" id="GO:0008270">
    <property type="term" value="F:zinc ion binding"/>
    <property type="evidence" value="ECO:0007669"/>
    <property type="project" value="UniProtKB-KW"/>
</dbReference>
<dbReference type="Gene3D" id="3.30.40.10">
    <property type="entry name" value="Zinc/RING finger domain, C3HC4 (zinc finger)"/>
    <property type="match status" value="1"/>
</dbReference>
<keyword evidence="1" id="KW-0862">Zinc</keyword>
<evidence type="ECO:0000256" key="3">
    <source>
        <dbReference type="SAM" id="Phobius"/>
    </source>
</evidence>
<keyword evidence="3" id="KW-1133">Transmembrane helix</keyword>
<evidence type="ECO:0000256" key="1">
    <source>
        <dbReference type="PROSITE-ProRule" id="PRU00175"/>
    </source>
</evidence>
<feature type="domain" description="RING-type" evidence="4">
    <location>
        <begin position="332"/>
        <end position="367"/>
    </location>
</feature>
<reference evidence="5 6" key="1">
    <citation type="submission" date="2010-05" db="EMBL/GenBank/DDBJ databases">
        <title>The Genome Sequence of Thecamonas trahens ATCC 50062.</title>
        <authorList>
            <consortium name="The Broad Institute Genome Sequencing Platform"/>
            <person name="Russ C."/>
            <person name="Cuomo C."/>
            <person name="Shea T."/>
            <person name="Young S.K."/>
            <person name="Zeng Q."/>
            <person name="Koehrsen M."/>
            <person name="Haas B."/>
            <person name="Borodovsky M."/>
            <person name="Guigo R."/>
            <person name="Alvarado L."/>
            <person name="Berlin A."/>
            <person name="Bochicchio J."/>
            <person name="Borenstein D."/>
            <person name="Chapman S."/>
            <person name="Chen Z."/>
            <person name="Freedman E."/>
            <person name="Gellesch M."/>
            <person name="Goldberg J."/>
            <person name="Griggs A."/>
            <person name="Gujja S."/>
            <person name="Heilman E."/>
            <person name="Heiman D."/>
            <person name="Hepburn T."/>
            <person name="Howarth C."/>
            <person name="Jen D."/>
            <person name="Larson L."/>
            <person name="Mehta T."/>
            <person name="Park D."/>
            <person name="Pearson M."/>
            <person name="Roberts A."/>
            <person name="Saif S."/>
            <person name="Shenoy N."/>
            <person name="Sisk P."/>
            <person name="Stolte C."/>
            <person name="Sykes S."/>
            <person name="Thomson T."/>
            <person name="Walk T."/>
            <person name="White J."/>
            <person name="Yandava C."/>
            <person name="Burger G."/>
            <person name="Gray M.W."/>
            <person name="Holland P.W.H."/>
            <person name="King N."/>
            <person name="Lang F.B.F."/>
            <person name="Roger A.J."/>
            <person name="Ruiz-Trillo I."/>
            <person name="Lander E."/>
            <person name="Nusbaum C."/>
        </authorList>
    </citation>
    <scope>NUCLEOTIDE SEQUENCE [LARGE SCALE GENOMIC DNA]</scope>
    <source>
        <strain evidence="5 6">ATCC 50062</strain>
    </source>
</reference>
<keyword evidence="1" id="KW-0479">Metal-binding</keyword>
<keyword evidence="1" id="KW-0863">Zinc-finger</keyword>
<evidence type="ECO:0000313" key="5">
    <source>
        <dbReference type="EMBL" id="KNC51753.1"/>
    </source>
</evidence>
<feature type="region of interest" description="Disordered" evidence="2">
    <location>
        <begin position="37"/>
        <end position="56"/>
    </location>
</feature>
<keyword evidence="3" id="KW-0812">Transmembrane</keyword>
<dbReference type="PANTHER" id="PTHR14879">
    <property type="entry name" value="CASPASE REGULATOR, RING FINGER DOMAIN-CONTAINING"/>
    <property type="match status" value="1"/>
</dbReference>
<dbReference type="SMART" id="SM00184">
    <property type="entry name" value="RING"/>
    <property type="match status" value="2"/>
</dbReference>
<keyword evidence="3" id="KW-0472">Membrane</keyword>
<dbReference type="SUPFAM" id="SSF57850">
    <property type="entry name" value="RING/U-box"/>
    <property type="match status" value="1"/>
</dbReference>
<dbReference type="PROSITE" id="PS50089">
    <property type="entry name" value="ZF_RING_2"/>
    <property type="match status" value="2"/>
</dbReference>
<evidence type="ECO:0000259" key="4">
    <source>
        <dbReference type="PROSITE" id="PS50089"/>
    </source>
</evidence>
<dbReference type="InterPro" id="IPR051728">
    <property type="entry name" value="RING-FYVE_E3_ubiquitin-ligase"/>
</dbReference>
<dbReference type="GeneID" id="25566664"/>
<evidence type="ECO:0000256" key="2">
    <source>
        <dbReference type="SAM" id="MobiDB-lite"/>
    </source>
</evidence>
<dbReference type="Pfam" id="PF13920">
    <property type="entry name" value="zf-C3HC4_3"/>
    <property type="match status" value="1"/>
</dbReference>
<feature type="transmembrane region" description="Helical" evidence="3">
    <location>
        <begin position="133"/>
        <end position="153"/>
    </location>
</feature>
<proteinExistence type="predicted"/>
<accession>A0A0L0DK63</accession>
<dbReference type="OrthoDB" id="3045089at2759"/>
<organism evidence="5 6">
    <name type="scientific">Thecamonas trahens ATCC 50062</name>
    <dbReference type="NCBI Taxonomy" id="461836"/>
    <lineage>
        <taxon>Eukaryota</taxon>
        <taxon>Apusozoa</taxon>
        <taxon>Apusomonadida</taxon>
        <taxon>Apusomonadidae</taxon>
        <taxon>Thecamonas</taxon>
    </lineage>
</organism>
<feature type="transmembrane region" description="Helical" evidence="3">
    <location>
        <begin position="218"/>
        <end position="238"/>
    </location>
</feature>
<feature type="domain" description="RING-type" evidence="4">
    <location>
        <begin position="409"/>
        <end position="451"/>
    </location>
</feature>
<feature type="transmembrane region" description="Helical" evidence="3">
    <location>
        <begin position="104"/>
        <end position="127"/>
    </location>
</feature>
<dbReference type="RefSeq" id="XP_013755881.1">
    <property type="nucleotide sequence ID" value="XM_013900427.1"/>
</dbReference>
<feature type="compositionally biased region" description="Polar residues" evidence="2">
    <location>
        <begin position="7"/>
        <end position="23"/>
    </location>
</feature>
<dbReference type="InterPro" id="IPR013083">
    <property type="entry name" value="Znf_RING/FYVE/PHD"/>
</dbReference>
<dbReference type="PANTHER" id="PTHR14879:SF5">
    <property type="entry name" value="RING-TYPE DOMAIN-CONTAINING PROTEIN"/>
    <property type="match status" value="1"/>
</dbReference>
<name>A0A0L0DK63_THETB</name>
<evidence type="ECO:0000313" key="6">
    <source>
        <dbReference type="Proteomes" id="UP000054408"/>
    </source>
</evidence>
<feature type="region of interest" description="Disordered" evidence="2">
    <location>
        <begin position="1"/>
        <end position="23"/>
    </location>
</feature>